<proteinExistence type="inferred from homology"/>
<dbReference type="Gene3D" id="3.40.710.10">
    <property type="entry name" value="DD-peptidase/beta-lactamase superfamily"/>
    <property type="match status" value="1"/>
</dbReference>
<keyword evidence="7" id="KW-0573">Peptidoglycan synthesis</keyword>
<dbReference type="InterPro" id="IPR012338">
    <property type="entry name" value="Beta-lactam/transpept-like"/>
</dbReference>
<dbReference type="InterPro" id="IPR005311">
    <property type="entry name" value="PBP_dimer"/>
</dbReference>
<dbReference type="GO" id="GO:0008658">
    <property type="term" value="F:penicillin binding"/>
    <property type="evidence" value="ECO:0007669"/>
    <property type="project" value="InterPro"/>
</dbReference>
<dbReference type="EMBL" id="FUWW01000002">
    <property type="protein sequence ID" value="SJZ37064.1"/>
    <property type="molecule type" value="Genomic_DNA"/>
</dbReference>
<dbReference type="Proteomes" id="UP000190657">
    <property type="component" value="Unassembled WGS sequence"/>
</dbReference>
<evidence type="ECO:0000256" key="1">
    <source>
        <dbReference type="ARBA" id="ARBA00004167"/>
    </source>
</evidence>
<keyword evidence="5" id="KW-0812">Transmembrane</keyword>
<dbReference type="SUPFAM" id="SSF56601">
    <property type="entry name" value="beta-lactamase/transpeptidase-like"/>
    <property type="match status" value="1"/>
</dbReference>
<dbReference type="Gene3D" id="1.10.10.1230">
    <property type="entry name" value="Penicillin-binding protein, N-terminal non-catalytic domain, head sub-domain"/>
    <property type="match status" value="1"/>
</dbReference>
<reference evidence="13 14" key="1">
    <citation type="submission" date="2017-02" db="EMBL/GenBank/DDBJ databases">
        <authorList>
            <person name="Peterson S.W."/>
        </authorList>
    </citation>
    <scope>NUCLEOTIDE SEQUENCE [LARGE SCALE GENOMIC DNA]</scope>
    <source>
        <strain evidence="13 14">ATCC 51222</strain>
    </source>
</reference>
<name>A0A1T4K3Q9_9FIRM</name>
<evidence type="ECO:0000256" key="3">
    <source>
        <dbReference type="ARBA" id="ARBA00007171"/>
    </source>
</evidence>
<dbReference type="Gene3D" id="3.90.1310.10">
    <property type="entry name" value="Penicillin-binding protein 2a (Domain 2)"/>
    <property type="match status" value="1"/>
</dbReference>
<sequence length="675" mass="74270">MGNRYKSSRTAIAIILAIATFLGFGYDLYDIQIKNNEYYVAQSSAVQTYTVSIEAARGEIVDRNGNVLVTNRKGNSIILDAAYFPSAKNNEARNAIVINLIKLFNKNKEEYVHNLPLKIGKNGKVKFFTKKDDENFESAIKTMKSKDMFNLQPYATAQNCFDAMVEKYGLERYDAKTALEIGNIRYELTRCLFSVSNPVTIADDVSDKTVAQIKENKTNYRGADVQVVAYRSYTDPSLAAHIIGTVRKINAEEYAELKDSGYGINDEIGESGIEKACEADLRGTPGEKTVTIDAEGNVNETVTKEPVQGDTIVLTIDKDMQKIAEKKLRKICLKTSGVATGAVVVEDVHSGEILSAANYPTFNLDEYYSDYQKLASNSKKPLFNRFAMSAFAPGSTFKPLMAVAGLEEGKITKDTYFYCNHTFKISDMTFKCTGYHGGLNVEGALEHSCNIFFYNTSQRLGIDLMNKYGKMFGLGQKTGVEIPESKGIMAGPEYRKKFDMVWRPGDTVQCSIGQSDNLLTPLQLANYCATIANGGTRYKTHFVKSKISSATGAVNETGITVEEETGVSQKTFDIVKSGMRRVSLYGGPDRQFNKLKVKTACKTGTSQVVVNGVKHNNGFLITFAPYDNPEISIGSSIETAGSGSSTAEITAAIIDYYYSNNDSEEKAQTDSSLLP</sequence>
<keyword evidence="10" id="KW-0961">Cell wall biogenesis/degradation</keyword>
<dbReference type="Pfam" id="PF00905">
    <property type="entry name" value="Transpeptidase"/>
    <property type="match status" value="1"/>
</dbReference>
<keyword evidence="14" id="KW-1185">Reference proteome</keyword>
<dbReference type="InterPro" id="IPR001460">
    <property type="entry name" value="PCN-bd_Tpept"/>
</dbReference>
<dbReference type="RefSeq" id="WP_078767785.1">
    <property type="nucleotide sequence ID" value="NZ_FUWW01000002.1"/>
</dbReference>
<evidence type="ECO:0000256" key="8">
    <source>
        <dbReference type="ARBA" id="ARBA00022989"/>
    </source>
</evidence>
<dbReference type="GO" id="GO:0071555">
    <property type="term" value="P:cell wall organization"/>
    <property type="evidence" value="ECO:0007669"/>
    <property type="project" value="UniProtKB-KW"/>
</dbReference>
<evidence type="ECO:0000256" key="7">
    <source>
        <dbReference type="ARBA" id="ARBA00022984"/>
    </source>
</evidence>
<dbReference type="GO" id="GO:0071972">
    <property type="term" value="F:peptidoglycan L,D-transpeptidase activity"/>
    <property type="evidence" value="ECO:0007669"/>
    <property type="project" value="TreeGrafter"/>
</dbReference>
<feature type="domain" description="Penicillin-binding protein dimerisation" evidence="12">
    <location>
        <begin position="53"/>
        <end position="301"/>
    </location>
</feature>
<evidence type="ECO:0000259" key="12">
    <source>
        <dbReference type="Pfam" id="PF03717"/>
    </source>
</evidence>
<dbReference type="Pfam" id="PF03717">
    <property type="entry name" value="PBP_dimer"/>
    <property type="match status" value="1"/>
</dbReference>
<dbReference type="AlphaFoldDB" id="A0A1T4K3Q9"/>
<dbReference type="STRING" id="290054.SAMN02745114_00284"/>
<evidence type="ECO:0000256" key="10">
    <source>
        <dbReference type="ARBA" id="ARBA00023316"/>
    </source>
</evidence>
<evidence type="ECO:0000313" key="13">
    <source>
        <dbReference type="EMBL" id="SJZ37064.1"/>
    </source>
</evidence>
<gene>
    <name evidence="13" type="ORF">SAMN02745114_00284</name>
</gene>
<dbReference type="SUPFAM" id="SSF56519">
    <property type="entry name" value="Penicillin binding protein dimerisation domain"/>
    <property type="match status" value="1"/>
</dbReference>
<evidence type="ECO:0000256" key="9">
    <source>
        <dbReference type="ARBA" id="ARBA00023136"/>
    </source>
</evidence>
<evidence type="ECO:0000259" key="11">
    <source>
        <dbReference type="Pfam" id="PF00905"/>
    </source>
</evidence>
<dbReference type="PANTHER" id="PTHR30627">
    <property type="entry name" value="PEPTIDOGLYCAN D,D-TRANSPEPTIDASE"/>
    <property type="match status" value="1"/>
</dbReference>
<comment type="similarity">
    <text evidence="3">Belongs to the transpeptidase family.</text>
</comment>
<comment type="subcellular location">
    <subcellularLocation>
        <location evidence="2">Cell membrane</location>
    </subcellularLocation>
    <subcellularLocation>
        <location evidence="1">Membrane</location>
        <topology evidence="1">Single-pass membrane protein</topology>
    </subcellularLocation>
</comment>
<dbReference type="GO" id="GO:0005886">
    <property type="term" value="C:plasma membrane"/>
    <property type="evidence" value="ECO:0007669"/>
    <property type="project" value="UniProtKB-SubCell"/>
</dbReference>
<keyword evidence="4" id="KW-1003">Cell membrane</keyword>
<organism evidence="13 14">
    <name type="scientific">Eubacterium coprostanoligenes</name>
    <dbReference type="NCBI Taxonomy" id="290054"/>
    <lineage>
        <taxon>Bacteria</taxon>
        <taxon>Bacillati</taxon>
        <taxon>Bacillota</taxon>
        <taxon>Clostridia</taxon>
        <taxon>Eubacteriales</taxon>
        <taxon>Eubacteriaceae</taxon>
        <taxon>Eubacterium</taxon>
    </lineage>
</organism>
<feature type="domain" description="Penicillin-binding protein transpeptidase" evidence="11">
    <location>
        <begin position="341"/>
        <end position="654"/>
    </location>
</feature>
<accession>A0A1T4K3Q9</accession>
<dbReference type="InterPro" id="IPR050515">
    <property type="entry name" value="Beta-lactam/transpept"/>
</dbReference>
<dbReference type="PANTHER" id="PTHR30627:SF2">
    <property type="entry name" value="PEPTIDOGLYCAN D,D-TRANSPEPTIDASE MRDA"/>
    <property type="match status" value="1"/>
</dbReference>
<evidence type="ECO:0000256" key="6">
    <source>
        <dbReference type="ARBA" id="ARBA00022960"/>
    </source>
</evidence>
<keyword evidence="6" id="KW-0133">Cell shape</keyword>
<dbReference type="InterPro" id="IPR036138">
    <property type="entry name" value="PBP_dimer_sf"/>
</dbReference>
<evidence type="ECO:0000256" key="5">
    <source>
        <dbReference type="ARBA" id="ARBA00022692"/>
    </source>
</evidence>
<protein>
    <submittedName>
        <fullName evidence="13">Penicillin-binding protein 2</fullName>
    </submittedName>
</protein>
<evidence type="ECO:0000256" key="2">
    <source>
        <dbReference type="ARBA" id="ARBA00004236"/>
    </source>
</evidence>
<evidence type="ECO:0000313" key="14">
    <source>
        <dbReference type="Proteomes" id="UP000190657"/>
    </source>
</evidence>
<dbReference type="OrthoDB" id="9757901at2"/>
<dbReference type="GO" id="GO:0009252">
    <property type="term" value="P:peptidoglycan biosynthetic process"/>
    <property type="evidence" value="ECO:0007669"/>
    <property type="project" value="UniProtKB-KW"/>
</dbReference>
<keyword evidence="9" id="KW-0472">Membrane</keyword>
<dbReference type="GO" id="GO:0008360">
    <property type="term" value="P:regulation of cell shape"/>
    <property type="evidence" value="ECO:0007669"/>
    <property type="project" value="UniProtKB-KW"/>
</dbReference>
<keyword evidence="8" id="KW-1133">Transmembrane helix</keyword>
<evidence type="ECO:0000256" key="4">
    <source>
        <dbReference type="ARBA" id="ARBA00022475"/>
    </source>
</evidence>